<evidence type="ECO:0000313" key="2">
    <source>
        <dbReference type="Proteomes" id="UP001225873"/>
    </source>
</evidence>
<reference evidence="1 2" key="1">
    <citation type="submission" date="2023-03" db="EMBL/GenBank/DDBJ databases">
        <authorList>
            <person name="Uniacke-Lowe S."/>
            <person name="Ross P."/>
            <person name="Hill C."/>
        </authorList>
    </citation>
    <scope>NUCLEOTIDE SEQUENCE [LARGE SCALE GENOMIC DNA]</scope>
    <source>
        <strain evidence="1 2">APC 4016</strain>
    </source>
</reference>
<dbReference type="EMBL" id="JASDCQ010000001">
    <property type="protein sequence ID" value="MDN3426440.1"/>
    <property type="molecule type" value="Genomic_DNA"/>
</dbReference>
<evidence type="ECO:0008006" key="3">
    <source>
        <dbReference type="Google" id="ProtNLM"/>
    </source>
</evidence>
<sequence length="202" mass="23103">MRKIGVLYGGSSQHSRTYKTGEFAKHIHQLLPVQEFAEANLETLDVLLIPSQTHMKLLEANVEKIKDFADSGRIVVTFGPQGFDWLPAHNWEFRPTNFWWWLEKNAKSGLTLPGEKHDLFQRYLSLDDATWHQHGVYWPTAGCETLVATEDGGSVLYIDKVNSGGTWVNTTLDPDYHYGSYFMPATERFLRGFLPWLAEGKI</sequence>
<name>A0ABT7ZH05_9BACL</name>
<comment type="caution">
    <text evidence="1">The sequence shown here is derived from an EMBL/GenBank/DDBJ whole genome shotgun (WGS) entry which is preliminary data.</text>
</comment>
<organism evidence="1 2">
    <name type="scientific">Planococcus notacanthi</name>
    <dbReference type="NCBI Taxonomy" id="3035188"/>
    <lineage>
        <taxon>Bacteria</taxon>
        <taxon>Bacillati</taxon>
        <taxon>Bacillota</taxon>
        <taxon>Bacilli</taxon>
        <taxon>Bacillales</taxon>
        <taxon>Caryophanaceae</taxon>
        <taxon>Planococcus</taxon>
    </lineage>
</organism>
<protein>
    <recommendedName>
        <fullName evidence="3">ThuA-like domain-containing protein</fullName>
    </recommendedName>
</protein>
<dbReference type="Proteomes" id="UP001225873">
    <property type="component" value="Unassembled WGS sequence"/>
</dbReference>
<keyword evidence="2" id="KW-1185">Reference proteome</keyword>
<accession>A0ABT7ZH05</accession>
<gene>
    <name evidence="1" type="ORF">QMA01_03955</name>
</gene>
<evidence type="ECO:0000313" key="1">
    <source>
        <dbReference type="EMBL" id="MDN3426440.1"/>
    </source>
</evidence>
<proteinExistence type="predicted"/>
<dbReference type="RefSeq" id="WP_290185906.1">
    <property type="nucleotide sequence ID" value="NZ_JASDCQ010000001.1"/>
</dbReference>